<dbReference type="AlphaFoldDB" id="A0A699YTI3"/>
<proteinExistence type="predicted"/>
<dbReference type="Proteomes" id="UP000485058">
    <property type="component" value="Unassembled WGS sequence"/>
</dbReference>
<dbReference type="EMBL" id="BLLF01000035">
    <property type="protein sequence ID" value="GFH06362.1"/>
    <property type="molecule type" value="Genomic_DNA"/>
</dbReference>
<accession>A0A699YTI3</accession>
<keyword evidence="3" id="KW-1185">Reference proteome</keyword>
<organism evidence="2 3">
    <name type="scientific">Haematococcus lacustris</name>
    <name type="common">Green alga</name>
    <name type="synonym">Haematococcus pluvialis</name>
    <dbReference type="NCBI Taxonomy" id="44745"/>
    <lineage>
        <taxon>Eukaryota</taxon>
        <taxon>Viridiplantae</taxon>
        <taxon>Chlorophyta</taxon>
        <taxon>core chlorophytes</taxon>
        <taxon>Chlorophyceae</taxon>
        <taxon>CS clade</taxon>
        <taxon>Chlamydomonadales</taxon>
        <taxon>Haematococcaceae</taxon>
        <taxon>Haematococcus</taxon>
    </lineage>
</organism>
<evidence type="ECO:0000313" key="3">
    <source>
        <dbReference type="Proteomes" id="UP000485058"/>
    </source>
</evidence>
<evidence type="ECO:0000313" key="2">
    <source>
        <dbReference type="EMBL" id="GFH06362.1"/>
    </source>
</evidence>
<feature type="region of interest" description="Disordered" evidence="1">
    <location>
        <begin position="76"/>
        <end position="110"/>
    </location>
</feature>
<reference evidence="2 3" key="1">
    <citation type="submission" date="2020-02" db="EMBL/GenBank/DDBJ databases">
        <title>Draft genome sequence of Haematococcus lacustris strain NIES-144.</title>
        <authorList>
            <person name="Morimoto D."/>
            <person name="Nakagawa S."/>
            <person name="Yoshida T."/>
            <person name="Sawayama S."/>
        </authorList>
    </citation>
    <scope>NUCLEOTIDE SEQUENCE [LARGE SCALE GENOMIC DNA]</scope>
    <source>
        <strain evidence="2 3">NIES-144</strain>
    </source>
</reference>
<protein>
    <submittedName>
        <fullName evidence="2">Uncharacterized protein</fullName>
    </submittedName>
</protein>
<comment type="caution">
    <text evidence="2">The sequence shown here is derived from an EMBL/GenBank/DDBJ whole genome shotgun (WGS) entry which is preliminary data.</text>
</comment>
<gene>
    <name evidence="2" type="ORF">HaLaN_00979</name>
</gene>
<sequence>MVLVNGGGWCTAEGEIWVLLKWTNYVLKFGDGPECLYNGDKGHWEPLREAFEDGARNKMYKAWKARKPGWYANQAAATHHVGSSDGEEDSHLGKTSAKKQRLSLGAARVK</sequence>
<evidence type="ECO:0000256" key="1">
    <source>
        <dbReference type="SAM" id="MobiDB-lite"/>
    </source>
</evidence>
<name>A0A699YTI3_HAELA</name>